<dbReference type="Proteomes" id="UP001161247">
    <property type="component" value="Chromosome 8"/>
</dbReference>
<gene>
    <name evidence="3" type="ORF">OLC1_LOCUS21929</name>
</gene>
<dbReference type="InterPro" id="IPR012337">
    <property type="entry name" value="RNaseH-like_sf"/>
</dbReference>
<dbReference type="GO" id="GO:0003676">
    <property type="term" value="F:nucleic acid binding"/>
    <property type="evidence" value="ECO:0007669"/>
    <property type="project" value="InterPro"/>
</dbReference>
<dbReference type="EMBL" id="OX459125">
    <property type="protein sequence ID" value="CAI9115392.1"/>
    <property type="molecule type" value="Genomic_DNA"/>
</dbReference>
<dbReference type="Pfam" id="PF13456">
    <property type="entry name" value="RVT_3"/>
    <property type="match status" value="1"/>
</dbReference>
<dbReference type="InterPro" id="IPR036691">
    <property type="entry name" value="Endo/exonu/phosph_ase_sf"/>
</dbReference>
<dbReference type="Gene3D" id="3.60.10.10">
    <property type="entry name" value="Endonuclease/exonuclease/phosphatase"/>
    <property type="match status" value="1"/>
</dbReference>
<feature type="domain" description="Endonuclease/exonuclease/phosphatase" evidence="1">
    <location>
        <begin position="267"/>
        <end position="378"/>
    </location>
</feature>
<evidence type="ECO:0000313" key="4">
    <source>
        <dbReference type="Proteomes" id="UP001161247"/>
    </source>
</evidence>
<feature type="domain" description="RNase H type-1" evidence="2">
    <location>
        <begin position="930"/>
        <end position="1038"/>
    </location>
</feature>
<dbReference type="SUPFAM" id="SSF53098">
    <property type="entry name" value="Ribonuclease H-like"/>
    <property type="match status" value="1"/>
</dbReference>
<dbReference type="PANTHER" id="PTHR33116:SF78">
    <property type="entry name" value="OS12G0587133 PROTEIN"/>
    <property type="match status" value="1"/>
</dbReference>
<dbReference type="Pfam" id="PF03372">
    <property type="entry name" value="Exo_endo_phos"/>
    <property type="match status" value="1"/>
</dbReference>
<dbReference type="Gene3D" id="3.30.420.10">
    <property type="entry name" value="Ribonuclease H-like superfamily/Ribonuclease H"/>
    <property type="match status" value="1"/>
</dbReference>
<keyword evidence="4" id="KW-1185">Reference proteome</keyword>
<dbReference type="AlphaFoldDB" id="A0AAV1E5M3"/>
<accession>A0AAV1E5M3</accession>
<evidence type="ECO:0000313" key="3">
    <source>
        <dbReference type="EMBL" id="CAI9115392.1"/>
    </source>
</evidence>
<dbReference type="CDD" id="cd06222">
    <property type="entry name" value="RNase_H_like"/>
    <property type="match status" value="1"/>
</dbReference>
<dbReference type="InterPro" id="IPR044730">
    <property type="entry name" value="RNase_H-like_dom_plant"/>
</dbReference>
<dbReference type="SUPFAM" id="SSF56219">
    <property type="entry name" value="DNase I-like"/>
    <property type="match status" value="1"/>
</dbReference>
<dbReference type="PANTHER" id="PTHR33116">
    <property type="entry name" value="REVERSE TRANSCRIPTASE ZINC-BINDING DOMAIN-CONTAINING PROTEIN-RELATED-RELATED"/>
    <property type="match status" value="1"/>
</dbReference>
<proteinExistence type="predicted"/>
<name>A0AAV1E5M3_OLDCO</name>
<reference evidence="3" key="1">
    <citation type="submission" date="2023-03" db="EMBL/GenBank/DDBJ databases">
        <authorList>
            <person name="Julca I."/>
        </authorList>
    </citation>
    <scope>NUCLEOTIDE SEQUENCE</scope>
</reference>
<dbReference type="InterPro" id="IPR005135">
    <property type="entry name" value="Endo/exonuclease/phosphatase"/>
</dbReference>
<dbReference type="InterPro" id="IPR036397">
    <property type="entry name" value="RNaseH_sf"/>
</dbReference>
<protein>
    <submittedName>
        <fullName evidence="3">OLC1v1016291C1</fullName>
    </submittedName>
</protein>
<organism evidence="3 4">
    <name type="scientific">Oldenlandia corymbosa var. corymbosa</name>
    <dbReference type="NCBI Taxonomy" id="529605"/>
    <lineage>
        <taxon>Eukaryota</taxon>
        <taxon>Viridiplantae</taxon>
        <taxon>Streptophyta</taxon>
        <taxon>Embryophyta</taxon>
        <taxon>Tracheophyta</taxon>
        <taxon>Spermatophyta</taxon>
        <taxon>Magnoliopsida</taxon>
        <taxon>eudicotyledons</taxon>
        <taxon>Gunneridae</taxon>
        <taxon>Pentapetalae</taxon>
        <taxon>asterids</taxon>
        <taxon>lamiids</taxon>
        <taxon>Gentianales</taxon>
        <taxon>Rubiaceae</taxon>
        <taxon>Rubioideae</taxon>
        <taxon>Spermacoceae</taxon>
        <taxon>Hedyotis-Oldenlandia complex</taxon>
        <taxon>Oldenlandia</taxon>
    </lineage>
</organism>
<dbReference type="InterPro" id="IPR002156">
    <property type="entry name" value="RNaseH_domain"/>
</dbReference>
<dbReference type="GO" id="GO:0004523">
    <property type="term" value="F:RNA-DNA hybrid ribonuclease activity"/>
    <property type="evidence" value="ECO:0007669"/>
    <property type="project" value="InterPro"/>
</dbReference>
<evidence type="ECO:0000259" key="1">
    <source>
        <dbReference type="Pfam" id="PF03372"/>
    </source>
</evidence>
<evidence type="ECO:0000259" key="2">
    <source>
        <dbReference type="Pfam" id="PF13456"/>
    </source>
</evidence>
<sequence>MDLEVEIISEDPFIVKGLIPKVVETQIMETLTSQPPKEARVGGSTSGLTAKEKAQVVGNSRLRSNAQGDFVSLRESTQLASPEARVTDALRLDTDAQGEVDSLAQTTQLVVLPNDVLNDFSEMNKTAPVMQANKFAILQSCDDNGDAIADIVQENADEDFDDIENVFTEVIPANQLVLMENTDTKNAANDGQDPKLFYPDDSLAVDLLVSDDDNDAYEESWLEGDKDTRVLAGNAQGELTTKKRRGRKMKDERAKLIAVYAKSNKVERRYLWATLETFRSTHVSQPWVVGGDFNVIRSLDEYSGNSVQDYGAIDEFNQCIEENNLMKIPSVGDDFTWGGTRATSWVSKNLDRILFSSEWMDVFPKVSIELLSFTTSDHSPLLLQFDAQLESKPRSFRFQKMWLQRGEFKDLVQYNLSQPVWGSGMLAFSLKLRRLKLALKEWNKLHFGDVFQNLKLAEDKHQKQQVFLENLNDDLSLEDKHMLVRLVTMEEVRAAVFNLDEDSAPAEAMSRKLNDLVRKNKVAAYGTPAGSMKVSHLSFTGDLIIFTRGEARQLKELNKFLEAYEIASGQRISCNKSFFLVPESCSAFRVEAIKRVLTMTKGSFPFKCLGCNLFCGRSRASQFQFLLDSLDSKIASWKNKFLSSGGRLILLRHVLAAMPIHVLSAISPPPMSVLKEMEKRCQRFLWHGSNDEKRRHWRSWDRLALPISENGLGLHKVEKVDMEALQCSKVLDILAPEVMRSLKYTAETLETGRDSLIWQLSSSENLSKFGIQVLPSICLSCQDHGDSVLHCFLECMASKEICKFFFSLFEISWRDEVNLLAIIQEWWKRGCFSSARKSLIKIAPSFILWEIWKMRNKMLFDGETFSCERVISAIKVDLCNVLVTHEWKAWTLDERDWIESIFGFQLQNVMVYRCISVIRKAPEHSEYVLNTNGSNIHSDSGYGFCIRRNNGGFIYGESGFIGDGDSFGAEVYGVRFGARKCDQLGLQRVAIQTDNESLVHILGDMKHVPWKYHFQLMEIHHIIERQDYTISTHISRSQLSGG</sequence>